<accession>A0A0F7IIB7</accession>
<dbReference type="InterPro" id="IPR037171">
    <property type="entry name" value="NagB/RpiA_transferase-like"/>
</dbReference>
<feature type="domain" description="4Fe-4S ferredoxin-type" evidence="2">
    <location>
        <begin position="273"/>
        <end position="304"/>
    </location>
</feature>
<keyword evidence="1" id="KW-0004">4Fe-4S</keyword>
<dbReference type="SUPFAM" id="SSF100950">
    <property type="entry name" value="NagB/RpiA/CoA transferase-like"/>
    <property type="match status" value="1"/>
</dbReference>
<dbReference type="SUPFAM" id="SSF46548">
    <property type="entry name" value="alpha-helical ferredoxin"/>
    <property type="match status" value="1"/>
</dbReference>
<dbReference type="GeneID" id="24802630"/>
<dbReference type="AlphaFoldDB" id="A0A0F7IIB7"/>
<dbReference type="PANTHER" id="PTHR47153:SF2">
    <property type="entry name" value="LACTATE UTILIZATION PROTEIN B"/>
    <property type="match status" value="1"/>
</dbReference>
<dbReference type="STRING" id="113653.GAH_00040"/>
<keyword evidence="1" id="KW-0479">Metal-binding</keyword>
<dbReference type="RefSeq" id="WP_052747697.1">
    <property type="nucleotide sequence ID" value="NZ_CP011267.1"/>
</dbReference>
<dbReference type="InterPro" id="IPR017896">
    <property type="entry name" value="4Fe4S_Fe-S-bd"/>
</dbReference>
<dbReference type="Proteomes" id="UP000034723">
    <property type="component" value="Chromosome"/>
</dbReference>
<dbReference type="Gene3D" id="3.30.70.20">
    <property type="match status" value="1"/>
</dbReference>
<dbReference type="EMBL" id="CP011267">
    <property type="protein sequence ID" value="AKG92599.1"/>
    <property type="molecule type" value="Genomic_DNA"/>
</dbReference>
<evidence type="ECO:0000313" key="3">
    <source>
        <dbReference type="EMBL" id="AKG92599.1"/>
    </source>
</evidence>
<dbReference type="PROSITE" id="PS00198">
    <property type="entry name" value="4FE4S_FER_1"/>
    <property type="match status" value="2"/>
</dbReference>
<keyword evidence="4" id="KW-1185">Reference proteome</keyword>
<name>A0A0F7IIB7_9EURY</name>
<dbReference type="OrthoDB" id="23833at2157"/>
<dbReference type="GO" id="GO:0006089">
    <property type="term" value="P:lactate metabolic process"/>
    <property type="evidence" value="ECO:0007669"/>
    <property type="project" value="InterPro"/>
</dbReference>
<dbReference type="InterPro" id="IPR004452">
    <property type="entry name" value="LutB/LldF"/>
</dbReference>
<keyword evidence="1" id="KW-0408">Iron</keyword>
<evidence type="ECO:0000256" key="1">
    <source>
        <dbReference type="ARBA" id="ARBA00022485"/>
    </source>
</evidence>
<dbReference type="InParanoid" id="A0A0F7IIB7"/>
<protein>
    <submittedName>
        <fullName evidence="3">Putative conserved protein containing a ferredoxin-like domain</fullName>
    </submittedName>
</protein>
<dbReference type="Pfam" id="PF13183">
    <property type="entry name" value="Fer4_8"/>
    <property type="match status" value="1"/>
</dbReference>
<dbReference type="Pfam" id="PF02589">
    <property type="entry name" value="LUD_dom"/>
    <property type="match status" value="1"/>
</dbReference>
<dbReference type="InterPro" id="IPR017900">
    <property type="entry name" value="4Fe4S_Fe_S_CS"/>
</dbReference>
<proteinExistence type="predicted"/>
<keyword evidence="1" id="KW-0411">Iron-sulfur</keyword>
<evidence type="ECO:0000313" key="4">
    <source>
        <dbReference type="Proteomes" id="UP000034723"/>
    </source>
</evidence>
<dbReference type="PROSITE" id="PS51379">
    <property type="entry name" value="4FE4S_FER_2"/>
    <property type="match status" value="2"/>
</dbReference>
<dbReference type="GO" id="GO:0016491">
    <property type="term" value="F:oxidoreductase activity"/>
    <property type="evidence" value="ECO:0007669"/>
    <property type="project" value="UniProtKB-ARBA"/>
</dbReference>
<feature type="domain" description="4Fe-4S ferredoxin-type" evidence="2">
    <location>
        <begin position="319"/>
        <end position="350"/>
    </location>
</feature>
<dbReference type="HOGENOM" id="CLU_027059_3_0_2"/>
<dbReference type="PANTHER" id="PTHR47153">
    <property type="entry name" value="LACTATE UTILIZATION PROTEIN B"/>
    <property type="match status" value="1"/>
</dbReference>
<dbReference type="GO" id="GO:0051539">
    <property type="term" value="F:4 iron, 4 sulfur cluster binding"/>
    <property type="evidence" value="ECO:0007669"/>
    <property type="project" value="UniProtKB-KW"/>
</dbReference>
<dbReference type="InterPro" id="IPR003741">
    <property type="entry name" value="LUD_dom"/>
</dbReference>
<evidence type="ECO:0000259" key="2">
    <source>
        <dbReference type="PROSITE" id="PS51379"/>
    </source>
</evidence>
<gene>
    <name evidence="3" type="ORF">GAH_00040</name>
</gene>
<sequence>MGVESARKNVAERREKIVDESFLRLAEEVRRVKEESIENLDHYLDKSVASLEKSGFEVFLAKDAGEARRIALDFFDDAGVVVKAKSMVTHELGIREALEEAGKEVWETDLGELVVQLAGDRPRHFTMPAIHISAEKAFELFGVKDFEGLKERVREFVREKVMRAEGGITGANSVSADGGVMIIENEGNVRLVSSFPRKHLIFAGVEKIVPDVESAFKVCELTWRSAGYELPTYLNVIAGKSKSGDIEKRIITGIHGPERVGIVLVDNGRMAAREGEMREALYCLKCGACLFTCPSYTVLNAGWGEVYSGGIGAVWDWITGRASNPFFCLGCGLCREVCPLNIDVPKMLRTLKGVKVSENQ</sequence>
<organism evidence="3 4">
    <name type="scientific">Geoglobus ahangari</name>
    <dbReference type="NCBI Taxonomy" id="113653"/>
    <lineage>
        <taxon>Archaea</taxon>
        <taxon>Methanobacteriati</taxon>
        <taxon>Methanobacteriota</taxon>
        <taxon>Archaeoglobi</taxon>
        <taxon>Archaeoglobales</taxon>
        <taxon>Archaeoglobaceae</taxon>
        <taxon>Geoglobus</taxon>
    </lineage>
</organism>
<dbReference type="Gene3D" id="3.40.50.10420">
    <property type="entry name" value="NagB/RpiA/CoA transferase-like"/>
    <property type="match status" value="1"/>
</dbReference>
<reference evidence="3 4" key="1">
    <citation type="submission" date="2015-04" db="EMBL/GenBank/DDBJ databases">
        <title>The complete genome sequence of the hyperthermophilic, obligate iron-reducing archaeon Geoglobus ahangari strain 234T.</title>
        <authorList>
            <person name="Manzella M.P."/>
            <person name="Holmes D.E."/>
            <person name="Rocheleau J.M."/>
            <person name="Chung A."/>
            <person name="Reguera G."/>
            <person name="Kashefi K."/>
        </authorList>
    </citation>
    <scope>NUCLEOTIDE SEQUENCE [LARGE SCALE GENOMIC DNA]</scope>
    <source>
        <strain evidence="3 4">234</strain>
    </source>
</reference>
<dbReference type="InterPro" id="IPR024185">
    <property type="entry name" value="FTHF_cligase-like_sf"/>
</dbReference>
<dbReference type="KEGG" id="gah:GAH_00040"/>